<dbReference type="Proteomes" id="UP000274073">
    <property type="component" value="Chromosome"/>
</dbReference>
<evidence type="ECO:0000313" key="2">
    <source>
        <dbReference type="EMBL" id="AZA95584.1"/>
    </source>
</evidence>
<protein>
    <submittedName>
        <fullName evidence="1">Uncharacterized protein</fullName>
    </submittedName>
</protein>
<accession>A0AAD1DMJ2</accession>
<keyword evidence="4" id="KW-1185">Reference proteome</keyword>
<evidence type="ECO:0000313" key="1">
    <source>
        <dbReference type="EMBL" id="AZA87155.1"/>
    </source>
</evidence>
<reference evidence="3 4" key="1">
    <citation type="submission" date="2018-11" db="EMBL/GenBank/DDBJ databases">
        <title>Proposal to divide the Flavobacteriaceae and reorganize its genera based on Amino Acid Identity values calculated from whole genome sequences.</title>
        <authorList>
            <person name="Nicholson A.C."/>
            <person name="Gulvik C.A."/>
            <person name="Whitney A.M."/>
            <person name="Humrighouse B.W."/>
            <person name="Bell M."/>
            <person name="Holmes B."/>
            <person name="Steigerwalt A.G."/>
            <person name="Villarma A."/>
            <person name="Sheth M."/>
            <person name="Batra D."/>
            <person name="Pryor J."/>
            <person name="Bernardet J.-F."/>
            <person name="Hugo C."/>
            <person name="Kampfer P."/>
            <person name="Newman J."/>
            <person name="McQuiston J.R."/>
        </authorList>
    </citation>
    <scope>NUCLEOTIDE SEQUENCE [LARGE SCALE GENOMIC DNA]</scope>
    <source>
        <strain evidence="1 3">G0207</strain>
        <strain evidence="2 4">H5143</strain>
    </source>
</reference>
<evidence type="ECO:0000313" key="3">
    <source>
        <dbReference type="Proteomes" id="UP000274073"/>
    </source>
</evidence>
<proteinExistence type="predicted"/>
<gene>
    <name evidence="1" type="ORF">EG349_10325</name>
    <name evidence="2" type="ORF">EG353_08400</name>
</gene>
<organism evidence="1 3">
    <name type="scientific">Chryseobacterium shandongense</name>
    <dbReference type="NCBI Taxonomy" id="1493872"/>
    <lineage>
        <taxon>Bacteria</taxon>
        <taxon>Pseudomonadati</taxon>
        <taxon>Bacteroidota</taxon>
        <taxon>Flavobacteriia</taxon>
        <taxon>Flavobacteriales</taxon>
        <taxon>Weeksellaceae</taxon>
        <taxon>Chryseobacterium group</taxon>
        <taxon>Chryseobacterium</taxon>
    </lineage>
</organism>
<dbReference type="EMBL" id="CP033915">
    <property type="protein sequence ID" value="AZA87155.1"/>
    <property type="molecule type" value="Genomic_DNA"/>
</dbReference>
<dbReference type="AlphaFoldDB" id="A0AAD1DMJ2"/>
<name>A0AAD1DMJ2_9FLAO</name>
<sequence length="146" mass="16110">MMRAGSIINSLGKLQGWNNITTNLFAHDVVGITELAYDDTTKKENVYAAGQYMVGRSEGNYEAKASVTLLKEEVDAILDTLPPGTRLQDIEPSDIVVQFAMKTGKIRKDIIRNAEFTGNSIDVKQGDGSIAIKLELIISHIDWNVR</sequence>
<evidence type="ECO:0000313" key="4">
    <source>
        <dbReference type="Proteomes" id="UP000281741"/>
    </source>
</evidence>
<dbReference type="Proteomes" id="UP000281741">
    <property type="component" value="Chromosome"/>
</dbReference>
<dbReference type="EMBL" id="CP033912">
    <property type="protein sequence ID" value="AZA95584.1"/>
    <property type="molecule type" value="Genomic_DNA"/>
</dbReference>